<reference evidence="2" key="1">
    <citation type="submission" date="2007-03" db="EMBL/GenBank/DDBJ databases">
        <title>Annotation of Culex pipiens quinquefasciatus.</title>
        <authorList>
            <consortium name="The Broad Institute Genome Sequencing Platform"/>
            <person name="Atkinson P.W."/>
            <person name="Hemingway J."/>
            <person name="Christensen B.M."/>
            <person name="Higgs S."/>
            <person name="Kodira C."/>
            <person name="Hannick L."/>
            <person name="Megy K."/>
            <person name="O'Leary S."/>
            <person name="Pearson M."/>
            <person name="Haas B.J."/>
            <person name="Mauceli E."/>
            <person name="Wortman J.R."/>
            <person name="Lee N.H."/>
            <person name="Guigo R."/>
            <person name="Stanke M."/>
            <person name="Alvarado L."/>
            <person name="Amedeo P."/>
            <person name="Antoine C.H."/>
            <person name="Arensburger P."/>
            <person name="Bidwell S.L."/>
            <person name="Crawford M."/>
            <person name="Camaro F."/>
            <person name="Devon K."/>
            <person name="Engels R."/>
            <person name="Hammond M."/>
            <person name="Howarth C."/>
            <person name="Koehrsen M."/>
            <person name="Lawson D."/>
            <person name="Montgomery P."/>
            <person name="Nene V."/>
            <person name="Nusbaum C."/>
            <person name="Puiu D."/>
            <person name="Romero-Severson J."/>
            <person name="Severson D.W."/>
            <person name="Shumway M."/>
            <person name="Sisk P."/>
            <person name="Stolte C."/>
            <person name="Zeng Q."/>
            <person name="Eisenstadt E."/>
            <person name="Fraser-Liggett C."/>
            <person name="Strausberg R."/>
            <person name="Galagan J."/>
            <person name="Birren B."/>
            <person name="Collins F.H."/>
        </authorList>
    </citation>
    <scope>NUCLEOTIDE SEQUENCE [LARGE SCALE GENOMIC DNA]</scope>
    <source>
        <strain evidence="2">JHB</strain>
    </source>
</reference>
<dbReference type="HOGENOM" id="CLU_2415467_0_0_1"/>
<dbReference type="Pfam" id="PF00093">
    <property type="entry name" value="VWC"/>
    <property type="match status" value="1"/>
</dbReference>
<dbReference type="SMART" id="SM00214">
    <property type="entry name" value="VWC"/>
    <property type="match status" value="1"/>
</dbReference>
<name>B0XCI2_CULQU</name>
<dbReference type="eggNOG" id="KOG1216">
    <property type="taxonomic scope" value="Eukaryota"/>
</dbReference>
<proteinExistence type="predicted"/>
<dbReference type="VEuPathDB" id="VectorBase:CPIJ017209"/>
<dbReference type="InterPro" id="IPR001007">
    <property type="entry name" value="VWF_dom"/>
</dbReference>
<dbReference type="EnsemblMetazoa" id="CPIJ017209-RA">
    <property type="protein sequence ID" value="CPIJ017209-PA"/>
    <property type="gene ID" value="CPIJ017209"/>
</dbReference>
<dbReference type="EMBL" id="DS232696">
    <property type="protein sequence ID" value="EDS44844.1"/>
    <property type="molecule type" value="Genomic_DNA"/>
</dbReference>
<evidence type="ECO:0000313" key="2">
    <source>
        <dbReference type="EMBL" id="EDS44844.1"/>
    </source>
</evidence>
<organism>
    <name type="scientific">Culex quinquefasciatus</name>
    <name type="common">Southern house mosquito</name>
    <name type="synonym">Culex pungens</name>
    <dbReference type="NCBI Taxonomy" id="7176"/>
    <lineage>
        <taxon>Eukaryota</taxon>
        <taxon>Metazoa</taxon>
        <taxon>Ecdysozoa</taxon>
        <taxon>Arthropoda</taxon>
        <taxon>Hexapoda</taxon>
        <taxon>Insecta</taxon>
        <taxon>Pterygota</taxon>
        <taxon>Neoptera</taxon>
        <taxon>Endopterygota</taxon>
        <taxon>Diptera</taxon>
        <taxon>Nematocera</taxon>
        <taxon>Culicoidea</taxon>
        <taxon>Culicidae</taxon>
        <taxon>Culicinae</taxon>
        <taxon>Culicini</taxon>
        <taxon>Culex</taxon>
        <taxon>Culex</taxon>
    </lineage>
</organism>
<dbReference type="Gene3D" id="6.20.200.20">
    <property type="match status" value="1"/>
</dbReference>
<dbReference type="OrthoDB" id="6019304at2759"/>
<evidence type="ECO:0000313" key="3">
    <source>
        <dbReference type="EnsemblMetazoa" id="CPIJ017209-PA"/>
    </source>
</evidence>
<accession>B0XCI2</accession>
<sequence length="92" mass="10391">MHRVVNNAYEFIEVETCCLHEGRMIDSGTEWTDPDDPCDHYKCVSGVVTRSRIKCHTPCSSPLPLKHGQCCPICLARIPMPHKRPPIDNSTD</sequence>
<protein>
    <recommendedName>
        <fullName evidence="1">VWFC domain-containing protein</fullName>
    </recommendedName>
</protein>
<dbReference type="InParanoid" id="B0XCI2"/>
<keyword evidence="4" id="KW-1185">Reference proteome</keyword>
<dbReference type="STRING" id="7176.B0XCI2"/>
<dbReference type="Proteomes" id="UP000002320">
    <property type="component" value="Unassembled WGS sequence"/>
</dbReference>
<evidence type="ECO:0000259" key="1">
    <source>
        <dbReference type="SMART" id="SM00214"/>
    </source>
</evidence>
<evidence type="ECO:0000313" key="4">
    <source>
        <dbReference type="Proteomes" id="UP000002320"/>
    </source>
</evidence>
<gene>
    <name evidence="3" type="primary">6050821</name>
    <name evidence="2" type="ORF">CpipJ_CPIJ017209</name>
</gene>
<reference evidence="3" key="2">
    <citation type="submission" date="2021-02" db="UniProtKB">
        <authorList>
            <consortium name="EnsemblMetazoa"/>
        </authorList>
    </citation>
    <scope>IDENTIFICATION</scope>
    <source>
        <strain evidence="3">JHB</strain>
    </source>
</reference>
<dbReference type="VEuPathDB" id="VectorBase:CQUJHB001327"/>
<feature type="domain" description="VWFC" evidence="1">
    <location>
        <begin position="18"/>
        <end position="74"/>
    </location>
</feature>
<dbReference type="SUPFAM" id="SSF57603">
    <property type="entry name" value="FnI-like domain"/>
    <property type="match status" value="1"/>
</dbReference>
<dbReference type="KEGG" id="cqu:CpipJ_CPIJ017209"/>
<dbReference type="AlphaFoldDB" id="B0XCI2"/>